<feature type="compositionally biased region" description="Low complexity" evidence="1">
    <location>
        <begin position="49"/>
        <end position="60"/>
    </location>
</feature>
<reference evidence="2" key="1">
    <citation type="journal article" date="2022" name="bioRxiv">
        <title>Sequencing and chromosome-scale assembly of the giantPleurodeles waltlgenome.</title>
        <authorList>
            <person name="Brown T."/>
            <person name="Elewa A."/>
            <person name="Iarovenko S."/>
            <person name="Subramanian E."/>
            <person name="Araus A.J."/>
            <person name="Petzold A."/>
            <person name="Susuki M."/>
            <person name="Suzuki K.-i.T."/>
            <person name="Hayashi T."/>
            <person name="Toyoda A."/>
            <person name="Oliveira C."/>
            <person name="Osipova E."/>
            <person name="Leigh N.D."/>
            <person name="Simon A."/>
            <person name="Yun M.H."/>
        </authorList>
    </citation>
    <scope>NUCLEOTIDE SEQUENCE</scope>
    <source>
        <strain evidence="2">20211129_DDA</strain>
        <tissue evidence="2">Liver</tissue>
    </source>
</reference>
<proteinExistence type="predicted"/>
<accession>A0AAV7L0L3</accession>
<organism evidence="2 3">
    <name type="scientific">Pleurodeles waltl</name>
    <name type="common">Iberian ribbed newt</name>
    <dbReference type="NCBI Taxonomy" id="8319"/>
    <lineage>
        <taxon>Eukaryota</taxon>
        <taxon>Metazoa</taxon>
        <taxon>Chordata</taxon>
        <taxon>Craniata</taxon>
        <taxon>Vertebrata</taxon>
        <taxon>Euteleostomi</taxon>
        <taxon>Amphibia</taxon>
        <taxon>Batrachia</taxon>
        <taxon>Caudata</taxon>
        <taxon>Salamandroidea</taxon>
        <taxon>Salamandridae</taxon>
        <taxon>Pleurodelinae</taxon>
        <taxon>Pleurodeles</taxon>
    </lineage>
</organism>
<name>A0AAV7L0L3_PLEWA</name>
<sequence>MEVPLGVCKACAVSIICRDPGRRKGRLPSLTSSLRVVSRPQRCVPNTPGPQARGQPAAPAVSMSMWGHSRPSWVDRAGRRHPRGRPHKRWGYGTSTRKINEEMCSVCGPPLGPEAPLIRRRGVPTMGPGARPGPPRQHRVWLG</sequence>
<comment type="caution">
    <text evidence="2">The sequence shown here is derived from an EMBL/GenBank/DDBJ whole genome shotgun (WGS) entry which is preliminary data.</text>
</comment>
<keyword evidence="3" id="KW-1185">Reference proteome</keyword>
<gene>
    <name evidence="2" type="ORF">NDU88_004694</name>
</gene>
<dbReference type="AlphaFoldDB" id="A0AAV7L0L3"/>
<evidence type="ECO:0000313" key="2">
    <source>
        <dbReference type="EMBL" id="KAJ1084547.1"/>
    </source>
</evidence>
<feature type="region of interest" description="Disordered" evidence="1">
    <location>
        <begin position="42"/>
        <end position="94"/>
    </location>
</feature>
<evidence type="ECO:0000256" key="1">
    <source>
        <dbReference type="SAM" id="MobiDB-lite"/>
    </source>
</evidence>
<protein>
    <submittedName>
        <fullName evidence="2">Uncharacterized protein</fullName>
    </submittedName>
</protein>
<feature type="compositionally biased region" description="Basic residues" evidence="1">
    <location>
        <begin position="78"/>
        <end position="90"/>
    </location>
</feature>
<evidence type="ECO:0000313" key="3">
    <source>
        <dbReference type="Proteomes" id="UP001066276"/>
    </source>
</evidence>
<dbReference type="Proteomes" id="UP001066276">
    <property type="component" value="Chromosome 12"/>
</dbReference>
<dbReference type="EMBL" id="JANPWB010000016">
    <property type="protein sequence ID" value="KAJ1084547.1"/>
    <property type="molecule type" value="Genomic_DNA"/>
</dbReference>